<evidence type="ECO:0000313" key="2">
    <source>
        <dbReference type="Proteomes" id="UP001374584"/>
    </source>
</evidence>
<accession>A0AAN9NXN6</accession>
<organism evidence="1 2">
    <name type="scientific">Phaseolus coccineus</name>
    <name type="common">Scarlet runner bean</name>
    <name type="synonym">Phaseolus multiflorus</name>
    <dbReference type="NCBI Taxonomy" id="3886"/>
    <lineage>
        <taxon>Eukaryota</taxon>
        <taxon>Viridiplantae</taxon>
        <taxon>Streptophyta</taxon>
        <taxon>Embryophyta</taxon>
        <taxon>Tracheophyta</taxon>
        <taxon>Spermatophyta</taxon>
        <taxon>Magnoliopsida</taxon>
        <taxon>eudicotyledons</taxon>
        <taxon>Gunneridae</taxon>
        <taxon>Pentapetalae</taxon>
        <taxon>rosids</taxon>
        <taxon>fabids</taxon>
        <taxon>Fabales</taxon>
        <taxon>Fabaceae</taxon>
        <taxon>Papilionoideae</taxon>
        <taxon>50 kb inversion clade</taxon>
        <taxon>NPAAA clade</taxon>
        <taxon>indigoferoid/millettioid clade</taxon>
        <taxon>Phaseoleae</taxon>
        <taxon>Phaseolus</taxon>
    </lineage>
</organism>
<proteinExistence type="predicted"/>
<protein>
    <submittedName>
        <fullName evidence="1">Uncharacterized protein</fullName>
    </submittedName>
</protein>
<comment type="caution">
    <text evidence="1">The sequence shown here is derived from an EMBL/GenBank/DDBJ whole genome shotgun (WGS) entry which is preliminary data.</text>
</comment>
<dbReference type="Proteomes" id="UP001374584">
    <property type="component" value="Unassembled WGS sequence"/>
</dbReference>
<name>A0AAN9NXN6_PHACN</name>
<keyword evidence="2" id="KW-1185">Reference proteome</keyword>
<sequence length="204" mass="22943">MMGFLSYSNKCPYKFCLLALYCAVPTWWINHLMEEGQSSIQEQEVGGTATWHRDPLMRTVTFGVFVVSMTENTCLKDFGLLSPSFKSQSHPKTIVPLARRGGIETCFLGTVTRPRTVLSSLSSSRQRCRLCVGDINNSVDRATGQPLGILPHQIRDSLSQITFIGYSSPSCTACSHTPPRCHWIGDEEEDDDCVEICMIFYLWF</sequence>
<dbReference type="AlphaFoldDB" id="A0AAN9NXN6"/>
<gene>
    <name evidence="1" type="ORF">VNO80_03854</name>
</gene>
<reference evidence="1 2" key="1">
    <citation type="submission" date="2024-01" db="EMBL/GenBank/DDBJ databases">
        <title>The genomes of 5 underutilized Papilionoideae crops provide insights into root nodulation and disease resistanc.</title>
        <authorList>
            <person name="Jiang F."/>
        </authorList>
    </citation>
    <scope>NUCLEOTIDE SEQUENCE [LARGE SCALE GENOMIC DNA]</scope>
    <source>
        <strain evidence="1">JINMINGXINNONG_FW02</strain>
        <tissue evidence="1">Leaves</tissue>
    </source>
</reference>
<evidence type="ECO:0000313" key="1">
    <source>
        <dbReference type="EMBL" id="KAK7378414.1"/>
    </source>
</evidence>
<dbReference type="EMBL" id="JAYMYR010000002">
    <property type="protein sequence ID" value="KAK7378414.1"/>
    <property type="molecule type" value="Genomic_DNA"/>
</dbReference>